<proteinExistence type="predicted"/>
<dbReference type="PANTHER" id="PTHR48465">
    <property type="entry name" value="PROTEIN SSUH2 HOMOLOG"/>
    <property type="match status" value="1"/>
</dbReference>
<organism evidence="1 2">
    <name type="scientific">Phrynosoma platyrhinos</name>
    <name type="common">Desert horned lizard</name>
    <dbReference type="NCBI Taxonomy" id="52577"/>
    <lineage>
        <taxon>Eukaryota</taxon>
        <taxon>Metazoa</taxon>
        <taxon>Chordata</taxon>
        <taxon>Craniata</taxon>
        <taxon>Vertebrata</taxon>
        <taxon>Euteleostomi</taxon>
        <taxon>Lepidosauria</taxon>
        <taxon>Squamata</taxon>
        <taxon>Bifurcata</taxon>
        <taxon>Unidentata</taxon>
        <taxon>Episquamata</taxon>
        <taxon>Toxicofera</taxon>
        <taxon>Iguania</taxon>
        <taxon>Phrynosomatidae</taxon>
        <taxon>Phrynosomatinae</taxon>
        <taxon>Phrynosoma</taxon>
    </lineage>
</organism>
<sequence>MASSSSLPCHSCLFSFPTLNFFCSVTTISEDVAKKAFAEYVASKHFYSKDPAREMVIYDSKSFNTYRYRLETFSESRSCKWKSEPYNGQPVNPSLCTEAPYPWDVPVEISPMFEDQKTKVRVPCTSSVEVISKHGGGGGIWNVDIAKVGVKLGALAVVEMDGKLTPQEIIEMFFLWWFREETVLHLFRKRKAAYLSSAKNKMVSHIKNPVEKNHIFEYVKDHGFGFPIKLFEKSYGQEILFDEQDMVILIKIKDPEVSPVMDFPENTINEVSQRAVEQHRAEFITPIPGQVYPPDHGNATWNAITHPRAKFPPTMHIRRQKQIIELLYLTRVEYEWHGKHYSYYVYGNENNVYVEYYPKKYFCNIM</sequence>
<evidence type="ECO:0000313" key="1">
    <source>
        <dbReference type="EMBL" id="KAH0630221.1"/>
    </source>
</evidence>
<accession>A0ABQ7TLF8</accession>
<reference evidence="1 2" key="1">
    <citation type="journal article" date="2022" name="Gigascience">
        <title>A chromosome-level genome assembly and annotation of the desert horned lizard, Phrynosoma platyrhinos, provides insight into chromosomal rearrangements among reptiles.</title>
        <authorList>
            <person name="Koochekian N."/>
            <person name="Ascanio A."/>
            <person name="Farleigh K."/>
            <person name="Card D.C."/>
            <person name="Schield D.R."/>
            <person name="Castoe T.A."/>
            <person name="Jezkova T."/>
        </authorList>
    </citation>
    <scope>NUCLEOTIDE SEQUENCE [LARGE SCALE GENOMIC DNA]</scope>
    <source>
        <strain evidence="1">NK-2021</strain>
    </source>
</reference>
<dbReference type="Proteomes" id="UP000826234">
    <property type="component" value="Unassembled WGS sequence"/>
</dbReference>
<keyword evidence="2" id="KW-1185">Reference proteome</keyword>
<evidence type="ECO:0000313" key="2">
    <source>
        <dbReference type="Proteomes" id="UP000826234"/>
    </source>
</evidence>
<dbReference type="PANTHER" id="PTHR48465:SF1">
    <property type="entry name" value="PROTEIN SSUH2 HOMOLOG"/>
    <property type="match status" value="1"/>
</dbReference>
<dbReference type="EMBL" id="JAIPUX010000439">
    <property type="protein sequence ID" value="KAH0630221.1"/>
    <property type="molecule type" value="Genomic_DNA"/>
</dbReference>
<gene>
    <name evidence="1" type="ORF">JD844_012960</name>
</gene>
<protein>
    <submittedName>
        <fullName evidence="1">Uncharacterized protein</fullName>
    </submittedName>
</protein>
<comment type="caution">
    <text evidence="1">The sequence shown here is derived from an EMBL/GenBank/DDBJ whole genome shotgun (WGS) entry which is preliminary data.</text>
</comment>
<name>A0ABQ7TLF8_PHRPL</name>
<dbReference type="InterPro" id="IPR052789">
    <property type="entry name" value="SSUH2_homolog"/>
</dbReference>